<organism evidence="2 3">
    <name type="scientific">Aulographum hederae CBS 113979</name>
    <dbReference type="NCBI Taxonomy" id="1176131"/>
    <lineage>
        <taxon>Eukaryota</taxon>
        <taxon>Fungi</taxon>
        <taxon>Dikarya</taxon>
        <taxon>Ascomycota</taxon>
        <taxon>Pezizomycotina</taxon>
        <taxon>Dothideomycetes</taxon>
        <taxon>Pleosporomycetidae</taxon>
        <taxon>Aulographales</taxon>
        <taxon>Aulographaceae</taxon>
    </lineage>
</organism>
<proteinExistence type="predicted"/>
<accession>A0A6G1H174</accession>
<protein>
    <submittedName>
        <fullName evidence="2">Uncharacterized protein</fullName>
    </submittedName>
</protein>
<evidence type="ECO:0000256" key="1">
    <source>
        <dbReference type="SAM" id="MobiDB-lite"/>
    </source>
</evidence>
<feature type="compositionally biased region" description="Low complexity" evidence="1">
    <location>
        <begin position="218"/>
        <end position="249"/>
    </location>
</feature>
<dbReference type="Proteomes" id="UP000800041">
    <property type="component" value="Unassembled WGS sequence"/>
</dbReference>
<evidence type="ECO:0000313" key="2">
    <source>
        <dbReference type="EMBL" id="KAF1986925.1"/>
    </source>
</evidence>
<feature type="compositionally biased region" description="Basic and acidic residues" evidence="1">
    <location>
        <begin position="146"/>
        <end position="155"/>
    </location>
</feature>
<feature type="region of interest" description="Disordered" evidence="1">
    <location>
        <begin position="136"/>
        <end position="277"/>
    </location>
</feature>
<keyword evidence="3" id="KW-1185">Reference proteome</keyword>
<dbReference type="AlphaFoldDB" id="A0A6G1H174"/>
<name>A0A6G1H174_9PEZI</name>
<evidence type="ECO:0000313" key="3">
    <source>
        <dbReference type="Proteomes" id="UP000800041"/>
    </source>
</evidence>
<sequence>MSSTTTTTTTTATVITTTITTIATDWYPVASAPFNWADDVEAAEATANQEIAGAAAAAESSQKPLSGLAASRWHPSVASKATNPVAEAPLRGLASSKHSTSAFSTEVVAAHASGLVASQELPAGLAASRWHPSAASMASTAAADGPPRRGLESSKHASSAPPKTPAAAPSGLSSSKYANPPAPARAEPVTIEEDLAAAPEMGASQKPSSGLATSRWHPSAAAKASTPAASAPPESPPAKTTPETAAAAPGEGVIPKPSSGSSPALRPNQIPSKWATEDSLDKAYAAVPGIRARLGAANYVIRPE</sequence>
<feature type="compositionally biased region" description="Low complexity" evidence="1">
    <location>
        <begin position="156"/>
        <end position="170"/>
    </location>
</feature>
<reference evidence="2" key="1">
    <citation type="journal article" date="2020" name="Stud. Mycol.">
        <title>101 Dothideomycetes genomes: a test case for predicting lifestyles and emergence of pathogens.</title>
        <authorList>
            <person name="Haridas S."/>
            <person name="Albert R."/>
            <person name="Binder M."/>
            <person name="Bloem J."/>
            <person name="Labutti K."/>
            <person name="Salamov A."/>
            <person name="Andreopoulos B."/>
            <person name="Baker S."/>
            <person name="Barry K."/>
            <person name="Bills G."/>
            <person name="Bluhm B."/>
            <person name="Cannon C."/>
            <person name="Castanera R."/>
            <person name="Culley D."/>
            <person name="Daum C."/>
            <person name="Ezra D."/>
            <person name="Gonzalez J."/>
            <person name="Henrissat B."/>
            <person name="Kuo A."/>
            <person name="Liang C."/>
            <person name="Lipzen A."/>
            <person name="Lutzoni F."/>
            <person name="Magnuson J."/>
            <person name="Mondo S."/>
            <person name="Nolan M."/>
            <person name="Ohm R."/>
            <person name="Pangilinan J."/>
            <person name="Park H.-J."/>
            <person name="Ramirez L."/>
            <person name="Alfaro M."/>
            <person name="Sun H."/>
            <person name="Tritt A."/>
            <person name="Yoshinaga Y."/>
            <person name="Zwiers L.-H."/>
            <person name="Turgeon B."/>
            <person name="Goodwin S."/>
            <person name="Spatafora J."/>
            <person name="Crous P."/>
            <person name="Grigoriev I."/>
        </authorList>
    </citation>
    <scope>NUCLEOTIDE SEQUENCE</scope>
    <source>
        <strain evidence="2">CBS 113979</strain>
    </source>
</reference>
<gene>
    <name evidence="2" type="ORF">K402DRAFT_463059</name>
</gene>
<dbReference type="EMBL" id="ML977154">
    <property type="protein sequence ID" value="KAF1986925.1"/>
    <property type="molecule type" value="Genomic_DNA"/>
</dbReference>